<evidence type="ECO:0000259" key="1">
    <source>
        <dbReference type="PROSITE" id="PS50878"/>
    </source>
</evidence>
<dbReference type="InterPro" id="IPR043502">
    <property type="entry name" value="DNA/RNA_pol_sf"/>
</dbReference>
<dbReference type="InterPro" id="IPR000477">
    <property type="entry name" value="RT_dom"/>
</dbReference>
<dbReference type="PROSITE" id="PS50878">
    <property type="entry name" value="RT_POL"/>
    <property type="match status" value="1"/>
</dbReference>
<dbReference type="InterPro" id="IPR051083">
    <property type="entry name" value="GrpII_Intron_Splice-Mob/Def"/>
</dbReference>
<dbReference type="PANTHER" id="PTHR34047">
    <property type="entry name" value="NUCLEAR INTRON MATURASE 1, MITOCHONDRIAL-RELATED"/>
    <property type="match status" value="1"/>
</dbReference>
<dbReference type="EMBL" id="PP511443">
    <property type="protein sequence ID" value="XCD04309.1"/>
    <property type="molecule type" value="Genomic_DNA"/>
</dbReference>
<name>A0AAU8AZ27_9CAUD</name>
<sequence length="382" mass="45300">MEERPQGIKVIDGAFERMCTFEELYQCYLNARRQKRYRDDIMEFTDRLEPNLFEIKRELENRTYEVGEYHTFFIKDPKTRLIMSLKFKDRIVQWAVYRELMPIYDKIFIDDSYACRKGKGIHKAIARLQYWLRGVSRKEGEWYFLKLDISKYFYRIGHAVLLDILRRRIDDDSLMWLLGQIIDNKNMCFGLPPGLGPDECPEEERLAERGMPIGNLTSQLFANIYLNELDQYCKHVLKIKRYIRYVDDIIIVEDKKQLALLKDSISLFLKERLHLDLNERKTIIRPVSLGIEFVGFRIWATHKKLKKQTARRCIRRTKLMCKGLADKKYSHKEFQRVMASYNGLLQHCDSYGLKCKLNEICADYVCEKGGSSNGHTDYESGA</sequence>
<reference evidence="2" key="1">
    <citation type="submission" date="2024-03" db="EMBL/GenBank/DDBJ databases">
        <title>Diverse circular DNA viruses in blood, oral, and fecal samples of captive lemurs.</title>
        <authorList>
            <person name="Paietta E.N."/>
            <person name="Kraberger S."/>
            <person name="Lund M.C."/>
            <person name="Custer J.M."/>
            <person name="Vargas K.M."/>
            <person name="Ehmke E.E."/>
            <person name="Yoder A.D."/>
            <person name="Varsani A."/>
        </authorList>
    </citation>
    <scope>NUCLEOTIDE SEQUENCE</scope>
    <source>
        <strain evidence="2">Duke_22FF_208</strain>
    </source>
</reference>
<evidence type="ECO:0000313" key="2">
    <source>
        <dbReference type="EMBL" id="XCD04309.1"/>
    </source>
</evidence>
<dbReference type="SUPFAM" id="SSF56672">
    <property type="entry name" value="DNA/RNA polymerases"/>
    <property type="match status" value="1"/>
</dbReference>
<organism evidence="2">
    <name type="scientific">Dulem virus 37</name>
    <dbReference type="NCBI Taxonomy" id="3145755"/>
    <lineage>
        <taxon>Viruses</taxon>
        <taxon>Duplodnaviria</taxon>
        <taxon>Heunggongvirae</taxon>
        <taxon>Uroviricota</taxon>
        <taxon>Caudoviricetes</taxon>
    </lineage>
</organism>
<feature type="domain" description="Reverse transcriptase" evidence="1">
    <location>
        <begin position="36"/>
        <end position="298"/>
    </location>
</feature>
<proteinExistence type="predicted"/>
<protein>
    <submittedName>
        <fullName evidence="2">RT G2 protein</fullName>
    </submittedName>
</protein>
<dbReference type="Pfam" id="PF00078">
    <property type="entry name" value="RVT_1"/>
    <property type="match status" value="1"/>
</dbReference>
<dbReference type="CDD" id="cd01651">
    <property type="entry name" value="RT_G2_intron"/>
    <property type="match status" value="1"/>
</dbReference>
<dbReference type="PANTHER" id="PTHR34047:SF8">
    <property type="entry name" value="PROTEIN YKFC"/>
    <property type="match status" value="1"/>
</dbReference>
<accession>A0AAU8AZ27</accession>